<protein>
    <submittedName>
        <fullName evidence="1">PRTRC system protein F</fullName>
    </submittedName>
</protein>
<dbReference type="AlphaFoldDB" id="A0A6A7N6N3"/>
<accession>A0A6A7N6N3</accession>
<dbReference type="Proteomes" id="UP000440498">
    <property type="component" value="Unassembled WGS sequence"/>
</dbReference>
<evidence type="ECO:0000313" key="1">
    <source>
        <dbReference type="EMBL" id="MQA40568.1"/>
    </source>
</evidence>
<evidence type="ECO:0000313" key="2">
    <source>
        <dbReference type="Proteomes" id="UP000440498"/>
    </source>
</evidence>
<dbReference type="Pfam" id="PF14456">
    <property type="entry name" value="alpha-hel2"/>
    <property type="match status" value="1"/>
</dbReference>
<name>A0A6A7N6N3_9BURK</name>
<proteinExistence type="predicted"/>
<dbReference type="RefSeq" id="WP_152839866.1">
    <property type="nucleotide sequence ID" value="NZ_WHUG01000009.1"/>
</dbReference>
<dbReference type="EMBL" id="WHUG01000009">
    <property type="protein sequence ID" value="MQA40568.1"/>
    <property type="molecule type" value="Genomic_DNA"/>
</dbReference>
<reference evidence="1 2" key="1">
    <citation type="submission" date="2019-10" db="EMBL/GenBank/DDBJ databases">
        <title>Two novel species isolated from a subtropical stream in China.</title>
        <authorList>
            <person name="Lu H."/>
        </authorList>
    </citation>
    <scope>NUCLEOTIDE SEQUENCE [LARGE SCALE GENOMIC DNA]</scope>
    <source>
        <strain evidence="1 2">FT29W</strain>
    </source>
</reference>
<organism evidence="1 2">
    <name type="scientific">Rugamonas aquatica</name>
    <dbReference type="NCBI Taxonomy" id="2743357"/>
    <lineage>
        <taxon>Bacteria</taxon>
        <taxon>Pseudomonadati</taxon>
        <taxon>Pseudomonadota</taxon>
        <taxon>Betaproteobacteria</taxon>
        <taxon>Burkholderiales</taxon>
        <taxon>Oxalobacteraceae</taxon>
        <taxon>Telluria group</taxon>
        <taxon>Rugamonas</taxon>
    </lineage>
</organism>
<sequence>MNSLSLPRIGADIPPQLVPLHEHRREAELALYFAKSGVLRGKSLPDRWDSPLQAIESTLQRWLGEQLGALQCLAPAFSLELGGRYDGEGEDLIATCYATSAPVWHIGPGAARLEQLAPGLGATAIALLYGQWTYPLFTPVHAFEEASYLCWQGGDDEQDALKECTNDEQRADLLESIVTRAQFDAAYPAWVSHPDDAQLSMRALVRLAKEGGPAAPHAAQLRRLKSAQLRLTARQRQAYASAEAPLNDDEDGDYGSFAGYGGKLIWHEDDPTLRLFDMQDHLTLQGDCHDWISRSRCSLDHPAQLGQWYRQLQLHLQVMRQLDALLAGLLA</sequence>
<keyword evidence="2" id="KW-1185">Reference proteome</keyword>
<gene>
    <name evidence="1" type="ORF">GEV02_20660</name>
</gene>
<comment type="caution">
    <text evidence="1">The sequence shown here is derived from an EMBL/GenBank/DDBJ whole genome shotgun (WGS) entry which is preliminary data.</text>
</comment>
<dbReference type="NCBIfam" id="TIGR03742">
    <property type="entry name" value="PRTRC_F"/>
    <property type="match status" value="1"/>
</dbReference>
<dbReference type="InterPro" id="IPR022283">
    <property type="entry name" value="PRTRC_protein-F"/>
</dbReference>